<name>A0A5C7Y1Y2_9MYCO</name>
<accession>A0A5C7Y1Y2</accession>
<dbReference type="RefSeq" id="WP_276760986.1">
    <property type="nucleotide sequence ID" value="NZ_SSGD01000066.1"/>
</dbReference>
<evidence type="ECO:0000313" key="2">
    <source>
        <dbReference type="Proteomes" id="UP000321797"/>
    </source>
</evidence>
<reference evidence="1 2" key="1">
    <citation type="submission" date="2018-09" db="EMBL/GenBank/DDBJ databases">
        <title>Metagenome Assembled Genomes from an Advanced Water Purification Facility.</title>
        <authorList>
            <person name="Stamps B.W."/>
            <person name="Spear J.R."/>
        </authorList>
    </citation>
    <scope>NUCLEOTIDE SEQUENCE [LARGE SCALE GENOMIC DNA]</scope>
    <source>
        <strain evidence="1">Bin_29_2</strain>
    </source>
</reference>
<sequence length="97" mass="11382">MSKHKDGLGRGPVHGVSGVVVSFFDWIFDSVDERAKRAAKENNVRKRTENSREFNAYEKCPRCMERGHFPFEGTEKDGEIREIERKCTHCDYTWRQT</sequence>
<proteinExistence type="predicted"/>
<gene>
    <name evidence="1" type="ORF">E6Q54_12290</name>
</gene>
<dbReference type="Proteomes" id="UP000321797">
    <property type="component" value="Unassembled WGS sequence"/>
</dbReference>
<protein>
    <submittedName>
        <fullName evidence="1">Uncharacterized protein</fullName>
    </submittedName>
</protein>
<evidence type="ECO:0000313" key="1">
    <source>
        <dbReference type="EMBL" id="TXI55576.1"/>
    </source>
</evidence>
<organism evidence="1 2">
    <name type="scientific">Mycolicibacter arupensis</name>
    <dbReference type="NCBI Taxonomy" id="342002"/>
    <lineage>
        <taxon>Bacteria</taxon>
        <taxon>Bacillati</taxon>
        <taxon>Actinomycetota</taxon>
        <taxon>Actinomycetes</taxon>
        <taxon>Mycobacteriales</taxon>
        <taxon>Mycobacteriaceae</taxon>
        <taxon>Mycolicibacter</taxon>
    </lineage>
</organism>
<dbReference type="EMBL" id="SSGD01000066">
    <property type="protein sequence ID" value="TXI55576.1"/>
    <property type="molecule type" value="Genomic_DNA"/>
</dbReference>
<comment type="caution">
    <text evidence="1">The sequence shown here is derived from an EMBL/GenBank/DDBJ whole genome shotgun (WGS) entry which is preliminary data.</text>
</comment>
<dbReference type="AlphaFoldDB" id="A0A5C7Y1Y2"/>